<feature type="region of interest" description="Disordered" evidence="11">
    <location>
        <begin position="54"/>
        <end position="80"/>
    </location>
</feature>
<reference evidence="14" key="1">
    <citation type="journal article" date="2023" name="Mol. Phylogenet. Evol.">
        <title>Genome-scale phylogeny and comparative genomics of the fungal order Sordariales.</title>
        <authorList>
            <person name="Hensen N."/>
            <person name="Bonometti L."/>
            <person name="Westerberg I."/>
            <person name="Brannstrom I.O."/>
            <person name="Guillou S."/>
            <person name="Cros-Aarteil S."/>
            <person name="Calhoun S."/>
            <person name="Haridas S."/>
            <person name="Kuo A."/>
            <person name="Mondo S."/>
            <person name="Pangilinan J."/>
            <person name="Riley R."/>
            <person name="LaButti K."/>
            <person name="Andreopoulos B."/>
            <person name="Lipzen A."/>
            <person name="Chen C."/>
            <person name="Yan M."/>
            <person name="Daum C."/>
            <person name="Ng V."/>
            <person name="Clum A."/>
            <person name="Steindorff A."/>
            <person name="Ohm R.A."/>
            <person name="Martin F."/>
            <person name="Silar P."/>
            <person name="Natvig D.O."/>
            <person name="Lalanne C."/>
            <person name="Gautier V."/>
            <person name="Ament-Velasquez S.L."/>
            <person name="Kruys A."/>
            <person name="Hutchinson M.I."/>
            <person name="Powell A.J."/>
            <person name="Barry K."/>
            <person name="Miller A.N."/>
            <person name="Grigoriev I.V."/>
            <person name="Debuchy R."/>
            <person name="Gladieux P."/>
            <person name="Hiltunen Thoren M."/>
            <person name="Johannesson H."/>
        </authorList>
    </citation>
    <scope>NUCLEOTIDE SEQUENCE</scope>
    <source>
        <strain evidence="14">CBS 560.94</strain>
    </source>
</reference>
<dbReference type="FunFam" id="1.10.510.10:FF:000005">
    <property type="entry name" value="cAMP-dependent protein kinase catalytic subunit alpha"/>
    <property type="match status" value="1"/>
</dbReference>
<evidence type="ECO:0000256" key="2">
    <source>
        <dbReference type="ARBA" id="ARBA00022527"/>
    </source>
</evidence>
<dbReference type="Gene3D" id="3.30.200.20">
    <property type="entry name" value="Phosphorylase Kinase, domain 1"/>
    <property type="match status" value="1"/>
</dbReference>
<gene>
    <name evidence="14" type="ORF">B0H65DRAFT_45985</name>
</gene>
<dbReference type="Proteomes" id="UP001278500">
    <property type="component" value="Unassembled WGS sequence"/>
</dbReference>
<dbReference type="InterPro" id="IPR008271">
    <property type="entry name" value="Ser/Thr_kinase_AS"/>
</dbReference>
<dbReference type="PROSITE" id="PS00107">
    <property type="entry name" value="PROTEIN_KINASE_ATP"/>
    <property type="match status" value="1"/>
</dbReference>
<evidence type="ECO:0000256" key="3">
    <source>
        <dbReference type="ARBA" id="ARBA00022679"/>
    </source>
</evidence>
<reference evidence="14" key="2">
    <citation type="submission" date="2023-06" db="EMBL/GenBank/DDBJ databases">
        <authorList>
            <consortium name="Lawrence Berkeley National Laboratory"/>
            <person name="Haridas S."/>
            <person name="Hensen N."/>
            <person name="Bonometti L."/>
            <person name="Westerberg I."/>
            <person name="Brannstrom I.O."/>
            <person name="Guillou S."/>
            <person name="Cros-Aarteil S."/>
            <person name="Calhoun S."/>
            <person name="Kuo A."/>
            <person name="Mondo S."/>
            <person name="Pangilinan J."/>
            <person name="Riley R."/>
            <person name="Labutti K."/>
            <person name="Andreopoulos B."/>
            <person name="Lipzen A."/>
            <person name="Chen C."/>
            <person name="Yanf M."/>
            <person name="Daum C."/>
            <person name="Ng V."/>
            <person name="Clum A."/>
            <person name="Steindorff A."/>
            <person name="Ohm R."/>
            <person name="Martin F."/>
            <person name="Silar P."/>
            <person name="Natvig D."/>
            <person name="Lalanne C."/>
            <person name="Gautier V."/>
            <person name="Ament-Velasquez S.L."/>
            <person name="Kruys A."/>
            <person name="Hutchinson M.I."/>
            <person name="Powell A.J."/>
            <person name="Barry K."/>
            <person name="Miller A.N."/>
            <person name="Grigoriev I.V."/>
            <person name="Debuchy R."/>
            <person name="Gladieux P."/>
            <person name="Thoren M.H."/>
            <person name="Johannesson H."/>
        </authorList>
    </citation>
    <scope>NUCLEOTIDE SEQUENCE</scope>
    <source>
        <strain evidence="14">CBS 560.94</strain>
    </source>
</reference>
<comment type="catalytic activity">
    <reaction evidence="8">
        <text>L-seryl-[protein] + ATP = O-phospho-L-seryl-[protein] + ADP + H(+)</text>
        <dbReference type="Rhea" id="RHEA:17989"/>
        <dbReference type="Rhea" id="RHEA-COMP:9863"/>
        <dbReference type="Rhea" id="RHEA-COMP:11604"/>
        <dbReference type="ChEBI" id="CHEBI:15378"/>
        <dbReference type="ChEBI" id="CHEBI:29999"/>
        <dbReference type="ChEBI" id="CHEBI:30616"/>
        <dbReference type="ChEBI" id="CHEBI:83421"/>
        <dbReference type="ChEBI" id="CHEBI:456216"/>
        <dbReference type="EC" id="2.7.11.11"/>
    </reaction>
</comment>
<evidence type="ECO:0000313" key="14">
    <source>
        <dbReference type="EMBL" id="KAK3355381.1"/>
    </source>
</evidence>
<keyword evidence="6 9" id="KW-0067">ATP-binding</keyword>
<dbReference type="InterPro" id="IPR000719">
    <property type="entry name" value="Prot_kinase_dom"/>
</dbReference>
<evidence type="ECO:0000256" key="9">
    <source>
        <dbReference type="PROSITE-ProRule" id="PRU10141"/>
    </source>
</evidence>
<evidence type="ECO:0000256" key="4">
    <source>
        <dbReference type="ARBA" id="ARBA00022741"/>
    </source>
</evidence>
<dbReference type="InterPro" id="IPR000961">
    <property type="entry name" value="AGC-kinase_C"/>
</dbReference>
<dbReference type="AlphaFoldDB" id="A0AAE0JPP4"/>
<keyword evidence="5 14" id="KW-0418">Kinase</keyword>
<dbReference type="EC" id="2.7.11.11" evidence="1"/>
<evidence type="ECO:0000256" key="6">
    <source>
        <dbReference type="ARBA" id="ARBA00022840"/>
    </source>
</evidence>
<dbReference type="CDD" id="cd05580">
    <property type="entry name" value="STKc_PKA_like"/>
    <property type="match status" value="1"/>
</dbReference>
<dbReference type="GeneID" id="87863640"/>
<keyword evidence="4 9" id="KW-0547">Nucleotide-binding</keyword>
<name>A0AAE0JPP4_9PEZI</name>
<dbReference type="SMART" id="SM00220">
    <property type="entry name" value="S_TKc"/>
    <property type="match status" value="1"/>
</dbReference>
<organism evidence="14 15">
    <name type="scientific">Neurospora tetraspora</name>
    <dbReference type="NCBI Taxonomy" id="94610"/>
    <lineage>
        <taxon>Eukaryota</taxon>
        <taxon>Fungi</taxon>
        <taxon>Dikarya</taxon>
        <taxon>Ascomycota</taxon>
        <taxon>Pezizomycotina</taxon>
        <taxon>Sordariomycetes</taxon>
        <taxon>Sordariomycetidae</taxon>
        <taxon>Sordariales</taxon>
        <taxon>Sordariaceae</taxon>
        <taxon>Neurospora</taxon>
    </lineage>
</organism>
<dbReference type="PROSITE" id="PS50011">
    <property type="entry name" value="PROTEIN_KINASE_DOM"/>
    <property type="match status" value="1"/>
</dbReference>
<dbReference type="InterPro" id="IPR011009">
    <property type="entry name" value="Kinase-like_dom_sf"/>
</dbReference>
<evidence type="ECO:0000256" key="8">
    <source>
        <dbReference type="ARBA" id="ARBA00047454"/>
    </source>
</evidence>
<dbReference type="PANTHER" id="PTHR24353">
    <property type="entry name" value="CYCLIC NUCLEOTIDE-DEPENDENT PROTEIN KINASE"/>
    <property type="match status" value="1"/>
</dbReference>
<dbReference type="SUPFAM" id="SSF56112">
    <property type="entry name" value="Protein kinase-like (PK-like)"/>
    <property type="match status" value="1"/>
</dbReference>
<dbReference type="PROSITE" id="PS51285">
    <property type="entry name" value="AGC_KINASE_CTER"/>
    <property type="match status" value="1"/>
</dbReference>
<dbReference type="EMBL" id="JAUEPP010000001">
    <property type="protein sequence ID" value="KAK3355381.1"/>
    <property type="molecule type" value="Genomic_DNA"/>
</dbReference>
<dbReference type="GO" id="GO:0005524">
    <property type="term" value="F:ATP binding"/>
    <property type="evidence" value="ECO:0007669"/>
    <property type="project" value="UniProtKB-UniRule"/>
</dbReference>
<feature type="domain" description="AGC-kinase C-terminal" evidence="13">
    <location>
        <begin position="358"/>
        <end position="415"/>
    </location>
</feature>
<dbReference type="GO" id="GO:0005952">
    <property type="term" value="C:cAMP-dependent protein kinase complex"/>
    <property type="evidence" value="ECO:0007669"/>
    <property type="project" value="TreeGrafter"/>
</dbReference>
<dbReference type="RefSeq" id="XP_062686759.1">
    <property type="nucleotide sequence ID" value="XM_062826486.1"/>
</dbReference>
<keyword evidence="15" id="KW-1185">Reference proteome</keyword>
<evidence type="ECO:0000256" key="7">
    <source>
        <dbReference type="ARBA" id="ARBA00047292"/>
    </source>
</evidence>
<comment type="caution">
    <text evidence="14">The sequence shown here is derived from an EMBL/GenBank/DDBJ whole genome shotgun (WGS) entry which is preliminary data.</text>
</comment>
<comment type="catalytic activity">
    <reaction evidence="7">
        <text>L-threonyl-[protein] + ATP = O-phospho-L-threonyl-[protein] + ADP + H(+)</text>
        <dbReference type="Rhea" id="RHEA:46608"/>
        <dbReference type="Rhea" id="RHEA-COMP:11060"/>
        <dbReference type="Rhea" id="RHEA-COMP:11605"/>
        <dbReference type="ChEBI" id="CHEBI:15378"/>
        <dbReference type="ChEBI" id="CHEBI:30013"/>
        <dbReference type="ChEBI" id="CHEBI:30616"/>
        <dbReference type="ChEBI" id="CHEBI:61977"/>
        <dbReference type="ChEBI" id="CHEBI:456216"/>
        <dbReference type="EC" id="2.7.11.11"/>
    </reaction>
</comment>
<dbReference type="GO" id="GO:0004691">
    <property type="term" value="F:cAMP-dependent protein kinase activity"/>
    <property type="evidence" value="ECO:0007669"/>
    <property type="project" value="UniProtKB-EC"/>
</dbReference>
<evidence type="ECO:0000256" key="1">
    <source>
        <dbReference type="ARBA" id="ARBA00012444"/>
    </source>
</evidence>
<sequence length="415" mass="47620">MAATVASSHSFGGGLHPLQAKGLLAAAQQRQQQQQAQSQPQLHPCMLWQHNSYQNHQRRNDPSQTQQNNTGGGFEMATRKPQLSDFHRIRTLGTGTFARVVLVRPANGTDIDRQKVYALKILRKTEVIRLKQIDHVRHERQILKDVTGHPFITSLQASFADRDFLYLLLDYIPGGELFTYLRKHRRFDEEMARFYAAEIVLVLEYLHEKQGGIAYRDMKPENVLLDADGHIKLVDFGFAKRMGYKDDEHPVETYTLCGTPEYLAPEVIQNKGHTTAVDWWALGILIYEFLTGYPPFYHNNPLEIYRQIVEKPVLFPATPAISEEAKDIIRSFCTVDRSMRLGNMSGGAARVKAHPWFKGVDWEAVEQKRHKGPIIPHLSHPGDASCFDVYPEQDVNNEAYTDEMFAKYEKYFEDF</sequence>
<feature type="binding site" evidence="9">
    <location>
        <position position="120"/>
    </location>
    <ligand>
        <name>ATP</name>
        <dbReference type="ChEBI" id="CHEBI:30616"/>
    </ligand>
</feature>
<dbReference type="Pfam" id="PF00069">
    <property type="entry name" value="Pkinase"/>
    <property type="match status" value="1"/>
</dbReference>
<accession>A0AAE0JPP4</accession>
<keyword evidence="3" id="KW-0808">Transferase</keyword>
<evidence type="ECO:0000256" key="10">
    <source>
        <dbReference type="RuleBase" id="RU000304"/>
    </source>
</evidence>
<protein>
    <recommendedName>
        <fullName evidence="1">cAMP-dependent protein kinase</fullName>
        <ecNumber evidence="1">2.7.11.11</ecNumber>
    </recommendedName>
</protein>
<evidence type="ECO:0000256" key="5">
    <source>
        <dbReference type="ARBA" id="ARBA00022777"/>
    </source>
</evidence>
<evidence type="ECO:0000259" key="12">
    <source>
        <dbReference type="PROSITE" id="PS50011"/>
    </source>
</evidence>
<evidence type="ECO:0000256" key="11">
    <source>
        <dbReference type="SAM" id="MobiDB-lite"/>
    </source>
</evidence>
<dbReference type="PANTHER" id="PTHR24353:SF37">
    <property type="entry name" value="CAMP-DEPENDENT PROTEIN KINASE CATALYTIC SUBUNIT PRKX"/>
    <property type="match status" value="1"/>
</dbReference>
<proteinExistence type="inferred from homology"/>
<feature type="domain" description="Protein kinase" evidence="12">
    <location>
        <begin position="86"/>
        <end position="357"/>
    </location>
</feature>
<evidence type="ECO:0000259" key="13">
    <source>
        <dbReference type="PROSITE" id="PS51285"/>
    </source>
</evidence>
<evidence type="ECO:0000313" key="15">
    <source>
        <dbReference type="Proteomes" id="UP001278500"/>
    </source>
</evidence>
<dbReference type="PROSITE" id="PS00108">
    <property type="entry name" value="PROTEIN_KINASE_ST"/>
    <property type="match status" value="1"/>
</dbReference>
<dbReference type="GO" id="GO:0005829">
    <property type="term" value="C:cytosol"/>
    <property type="evidence" value="ECO:0007669"/>
    <property type="project" value="TreeGrafter"/>
</dbReference>
<comment type="similarity">
    <text evidence="10">Belongs to the protein kinase superfamily.</text>
</comment>
<dbReference type="Gene3D" id="1.10.510.10">
    <property type="entry name" value="Transferase(Phosphotransferase) domain 1"/>
    <property type="match status" value="1"/>
</dbReference>
<keyword evidence="2 10" id="KW-0723">Serine/threonine-protein kinase</keyword>
<dbReference type="InterPro" id="IPR017441">
    <property type="entry name" value="Protein_kinase_ATP_BS"/>
</dbReference>
<dbReference type="SMART" id="SM00133">
    <property type="entry name" value="S_TK_X"/>
    <property type="match status" value="1"/>
</dbReference>